<dbReference type="Proteomes" id="UP000008460">
    <property type="component" value="Chromosome"/>
</dbReference>
<feature type="domain" description="ScoMcrA-like N-terminal head" evidence="2">
    <location>
        <begin position="16"/>
        <end position="100"/>
    </location>
</feature>
<accession>F4H4Q5</accession>
<evidence type="ECO:0000313" key="4">
    <source>
        <dbReference type="Proteomes" id="UP000008460"/>
    </source>
</evidence>
<proteinExistence type="predicted"/>
<protein>
    <recommendedName>
        <fullName evidence="2">ScoMcrA-like N-terminal head domain-containing protein</fullName>
    </recommendedName>
</protein>
<dbReference type="KEGG" id="cfi:Celf_0106"/>
<keyword evidence="4" id="KW-1185">Reference proteome</keyword>
<gene>
    <name evidence="3" type="ordered locus">Celf_0106</name>
</gene>
<name>F4H4Q5_CELFA</name>
<reference evidence="3 4" key="1">
    <citation type="submission" date="2011-04" db="EMBL/GenBank/DDBJ databases">
        <title>Complete sequence of Cellulomonas fimi ATCC 484.</title>
        <authorList>
            <consortium name="US DOE Joint Genome Institute"/>
            <person name="Lucas S."/>
            <person name="Han J."/>
            <person name="Lapidus A."/>
            <person name="Cheng J.-F."/>
            <person name="Goodwin L."/>
            <person name="Pitluck S."/>
            <person name="Peters L."/>
            <person name="Chertkov O."/>
            <person name="Detter J.C."/>
            <person name="Han C."/>
            <person name="Tapia R."/>
            <person name="Land M."/>
            <person name="Hauser L."/>
            <person name="Kyrpides N."/>
            <person name="Ivanova N."/>
            <person name="Ovchinnikova G."/>
            <person name="Pagani I."/>
            <person name="Mead D."/>
            <person name="Brumm P."/>
            <person name="Woyke T."/>
        </authorList>
    </citation>
    <scope>NUCLEOTIDE SEQUENCE [LARGE SCALE GENOMIC DNA]</scope>
    <source>
        <strain evidence="4">ATCC 484 / DSM 20113 / JCM 1341 / NBRC 15513 / NCIMB 8980 / NCTC 7547</strain>
    </source>
</reference>
<dbReference type="AlphaFoldDB" id="F4H4Q5"/>
<dbReference type="EMBL" id="CP002666">
    <property type="protein sequence ID" value="AEE44256.1"/>
    <property type="molecule type" value="Genomic_DNA"/>
</dbReference>
<evidence type="ECO:0000259" key="2">
    <source>
        <dbReference type="Pfam" id="PF26345"/>
    </source>
</evidence>
<organism evidence="3 4">
    <name type="scientific">Cellulomonas fimi (strain ATCC 484 / DSM 20113 / JCM 1341 / CCUG 24087 / LMG 16345 / NBRC 15513 / NCIMB 8980 / NCTC 7547 / NRS-133)</name>
    <dbReference type="NCBI Taxonomy" id="590998"/>
    <lineage>
        <taxon>Bacteria</taxon>
        <taxon>Bacillati</taxon>
        <taxon>Actinomycetota</taxon>
        <taxon>Actinomycetes</taxon>
        <taxon>Micrococcales</taxon>
        <taxon>Cellulomonadaceae</taxon>
        <taxon>Cellulomonas</taxon>
    </lineage>
</organism>
<sequence>MRVAARLRLVVVATFSAVTRQHVLQAIAEHDSRGPDDFLGVYGFTPSTSTFEHEGRTYDAPAVVGVAHRYATGRLATADEVTTGTDAILALLVRRGFDVPQLAAAPAAAPAARTRAPRAAKPATARPAAARRTPAPAVPERVAPVCPTCSMTLPATGVCDYCS</sequence>
<evidence type="ECO:0000256" key="1">
    <source>
        <dbReference type="SAM" id="MobiDB-lite"/>
    </source>
</evidence>
<dbReference type="eggNOG" id="ENOG50330WD">
    <property type="taxonomic scope" value="Bacteria"/>
</dbReference>
<dbReference type="HOGENOM" id="CLU_1747169_0_0_11"/>
<feature type="region of interest" description="Disordered" evidence="1">
    <location>
        <begin position="108"/>
        <end position="136"/>
    </location>
</feature>
<evidence type="ECO:0000313" key="3">
    <source>
        <dbReference type="EMBL" id="AEE44256.1"/>
    </source>
</evidence>
<dbReference type="STRING" id="590998.Celf_0106"/>
<dbReference type="InterPro" id="IPR058807">
    <property type="entry name" value="ScoMcrA_N"/>
</dbReference>
<dbReference type="Pfam" id="PF26345">
    <property type="entry name" value="ScoMcrA_N"/>
    <property type="match status" value="1"/>
</dbReference>